<dbReference type="Gene3D" id="2.40.110.10">
    <property type="entry name" value="Butyryl-CoA Dehydrogenase, subunit A, domain 2"/>
    <property type="match status" value="1"/>
</dbReference>
<comment type="similarity">
    <text evidence="3 11">Belongs to the acyl-CoA dehydrogenase family.</text>
</comment>
<evidence type="ECO:0000256" key="5">
    <source>
        <dbReference type="ARBA" id="ARBA00018258"/>
    </source>
</evidence>
<evidence type="ECO:0000259" key="13">
    <source>
        <dbReference type="Pfam" id="PF02770"/>
    </source>
</evidence>
<feature type="domain" description="Acyl-CoA dehydrogenase/oxidase C-terminal" evidence="12">
    <location>
        <begin position="238"/>
        <end position="386"/>
    </location>
</feature>
<evidence type="ECO:0000313" key="16">
    <source>
        <dbReference type="Proteomes" id="UP000307164"/>
    </source>
</evidence>
<dbReference type="Gene3D" id="1.10.540.10">
    <property type="entry name" value="Acyl-CoA dehydrogenase/oxidase, N-terminal domain"/>
    <property type="match status" value="1"/>
</dbReference>
<dbReference type="PROSITE" id="PS00072">
    <property type="entry name" value="ACYL_COA_DH_1"/>
    <property type="match status" value="1"/>
</dbReference>
<evidence type="ECO:0000256" key="4">
    <source>
        <dbReference type="ARBA" id="ARBA00012044"/>
    </source>
</evidence>
<dbReference type="EC" id="1.3.8.4" evidence="4"/>
<dbReference type="PROSITE" id="PS00073">
    <property type="entry name" value="ACYL_COA_DH_2"/>
    <property type="match status" value="1"/>
</dbReference>
<sequence>MSTVSLYKEMNFGLGETADMIRDHVNAFASAEIAPLAEKTDLDNSFPNQLWPQFGEMGLLGITVPEEFGGAGMGYLEHVIAMEEISRASASIGLSYGAHSNLCVNQINRNGDDAQKKKYLPKLISGEHIGALAMSEPNAGSDVVSMKLKAQKQGDKYILNGNKMWITNGPDADVLVIYAKTDLDAGSKGITAFLVEKDFPGFSTAQKLDKLGMRGSNTCELVFENCEVPEENILGGLNEGVKVLMSGLDYERVVLAAGPLGIMQACMDIVTPYIHERQQFNKSIGEFQLIQGKVADMYTQMNAARSYVYTVARACDRGETTRKDAAGAILYAAELATKMALDAIQILGGNGYINEYATGRLLRDAKLYEIGAGTSEVRRMLIGRELFTESR</sequence>
<gene>
    <name evidence="15" type="ORF">CWC20_02335</name>
</gene>
<dbReference type="InterPro" id="IPR009100">
    <property type="entry name" value="AcylCoA_DH/oxidase_NM_dom_sf"/>
</dbReference>
<evidence type="ECO:0000259" key="12">
    <source>
        <dbReference type="Pfam" id="PF00441"/>
    </source>
</evidence>
<dbReference type="InterPro" id="IPR009075">
    <property type="entry name" value="AcylCo_DH/oxidase_C"/>
</dbReference>
<evidence type="ECO:0000256" key="2">
    <source>
        <dbReference type="ARBA" id="ARBA00004898"/>
    </source>
</evidence>
<dbReference type="InterPro" id="IPR036250">
    <property type="entry name" value="AcylCo_DH-like_C"/>
</dbReference>
<dbReference type="SUPFAM" id="SSF47203">
    <property type="entry name" value="Acyl-CoA dehydrogenase C-terminal domain-like"/>
    <property type="match status" value="1"/>
</dbReference>
<evidence type="ECO:0000256" key="9">
    <source>
        <dbReference type="ARBA" id="ARBA00023002"/>
    </source>
</evidence>
<feature type="domain" description="Acyl-CoA oxidase/dehydrogenase middle" evidence="13">
    <location>
        <begin position="131"/>
        <end position="226"/>
    </location>
</feature>
<feature type="domain" description="Acyl-CoA dehydrogenase/oxidase N-terminal" evidence="14">
    <location>
        <begin position="16"/>
        <end position="127"/>
    </location>
</feature>
<dbReference type="Pfam" id="PF00441">
    <property type="entry name" value="Acyl-CoA_dh_1"/>
    <property type="match status" value="1"/>
</dbReference>
<evidence type="ECO:0000256" key="3">
    <source>
        <dbReference type="ARBA" id="ARBA00009347"/>
    </source>
</evidence>
<dbReference type="PIRSF" id="PIRSF016578">
    <property type="entry name" value="HsaA"/>
    <property type="match status" value="1"/>
</dbReference>
<proteinExistence type="inferred from homology"/>
<keyword evidence="9 11" id="KW-0560">Oxidoreductase</keyword>
<evidence type="ECO:0000259" key="14">
    <source>
        <dbReference type="Pfam" id="PF02771"/>
    </source>
</evidence>
<evidence type="ECO:0000256" key="1">
    <source>
        <dbReference type="ARBA" id="ARBA00001974"/>
    </source>
</evidence>
<dbReference type="Proteomes" id="UP000307164">
    <property type="component" value="Unassembled WGS sequence"/>
</dbReference>
<dbReference type="InterPro" id="IPR013786">
    <property type="entry name" value="AcylCoA_DH/ox_N"/>
</dbReference>
<dbReference type="Pfam" id="PF02770">
    <property type="entry name" value="Acyl-CoA_dh_M"/>
    <property type="match status" value="1"/>
</dbReference>
<name>A0ABY2W1Y3_9GAMM</name>
<protein>
    <recommendedName>
        <fullName evidence="5">Isovaleryl-CoA dehydrogenase, mitochondrial</fullName>
        <ecNumber evidence="4">1.3.8.4</ecNumber>
    </recommendedName>
</protein>
<dbReference type="InterPro" id="IPR037069">
    <property type="entry name" value="AcylCoA_DH/ox_N_sf"/>
</dbReference>
<evidence type="ECO:0000256" key="10">
    <source>
        <dbReference type="ARBA" id="ARBA00052875"/>
    </source>
</evidence>
<organism evidence="15 16">
    <name type="scientific">Pseudoalteromonas aurantia</name>
    <dbReference type="NCBI Taxonomy" id="43654"/>
    <lineage>
        <taxon>Bacteria</taxon>
        <taxon>Pseudomonadati</taxon>
        <taxon>Pseudomonadota</taxon>
        <taxon>Gammaproteobacteria</taxon>
        <taxon>Alteromonadales</taxon>
        <taxon>Pseudoalteromonadaceae</taxon>
        <taxon>Pseudoalteromonas</taxon>
    </lineage>
</organism>
<reference evidence="16" key="1">
    <citation type="submission" date="2019-06" db="EMBL/GenBank/DDBJ databases">
        <title>Co-occurence of chitin degradation, pigmentation and bioactivity in marine Pseudoalteromonas.</title>
        <authorList>
            <person name="Sonnenschein E.C."/>
            <person name="Bech P.K."/>
        </authorList>
    </citation>
    <scope>NUCLEOTIDE SEQUENCE [LARGE SCALE GENOMIC DNA]</scope>
    <source>
        <strain evidence="16">S3895</strain>
    </source>
</reference>
<comment type="caution">
    <text evidence="15">The sequence shown here is derived from an EMBL/GenBank/DDBJ whole genome shotgun (WGS) entry which is preliminary data.</text>
</comment>
<evidence type="ECO:0000256" key="8">
    <source>
        <dbReference type="ARBA" id="ARBA00022946"/>
    </source>
</evidence>
<comment type="catalytic activity">
    <reaction evidence="10">
        <text>3-methylbutanoyl-CoA + oxidized [electron-transfer flavoprotein] + H(+) = 3-methylbut-2-enoyl-CoA + reduced [electron-transfer flavoprotein]</text>
        <dbReference type="Rhea" id="RHEA:12276"/>
        <dbReference type="Rhea" id="RHEA-COMP:10685"/>
        <dbReference type="Rhea" id="RHEA-COMP:10686"/>
        <dbReference type="ChEBI" id="CHEBI:15378"/>
        <dbReference type="ChEBI" id="CHEBI:57344"/>
        <dbReference type="ChEBI" id="CHEBI:57345"/>
        <dbReference type="ChEBI" id="CHEBI:57692"/>
        <dbReference type="ChEBI" id="CHEBI:58307"/>
        <dbReference type="EC" id="1.3.8.4"/>
    </reaction>
</comment>
<evidence type="ECO:0000256" key="6">
    <source>
        <dbReference type="ARBA" id="ARBA00022630"/>
    </source>
</evidence>
<dbReference type="SUPFAM" id="SSF56645">
    <property type="entry name" value="Acyl-CoA dehydrogenase NM domain-like"/>
    <property type="match status" value="1"/>
</dbReference>
<keyword evidence="7 11" id="KW-0274">FAD</keyword>
<dbReference type="RefSeq" id="WP_138674821.1">
    <property type="nucleotide sequence ID" value="NZ_PNBW01000016.1"/>
</dbReference>
<accession>A0ABY2W1Y3</accession>
<comment type="cofactor">
    <cofactor evidence="1 11">
        <name>FAD</name>
        <dbReference type="ChEBI" id="CHEBI:57692"/>
    </cofactor>
</comment>
<evidence type="ECO:0000313" key="15">
    <source>
        <dbReference type="EMBL" id="TMO78222.1"/>
    </source>
</evidence>
<dbReference type="PANTHER" id="PTHR43884:SF12">
    <property type="entry name" value="ISOVALERYL-COA DEHYDROGENASE, MITOCHONDRIAL-RELATED"/>
    <property type="match status" value="1"/>
</dbReference>
<dbReference type="PANTHER" id="PTHR43884">
    <property type="entry name" value="ACYL-COA DEHYDROGENASE"/>
    <property type="match status" value="1"/>
</dbReference>
<dbReference type="EMBL" id="PNBW01000016">
    <property type="protein sequence ID" value="TMO78222.1"/>
    <property type="molecule type" value="Genomic_DNA"/>
</dbReference>
<dbReference type="Gene3D" id="1.20.140.10">
    <property type="entry name" value="Butyryl-CoA Dehydrogenase, subunit A, domain 3"/>
    <property type="match status" value="1"/>
</dbReference>
<evidence type="ECO:0000256" key="11">
    <source>
        <dbReference type="RuleBase" id="RU362125"/>
    </source>
</evidence>
<dbReference type="InterPro" id="IPR034183">
    <property type="entry name" value="IVD"/>
</dbReference>
<dbReference type="InterPro" id="IPR006089">
    <property type="entry name" value="Acyl-CoA_DH_CS"/>
</dbReference>
<dbReference type="Pfam" id="PF02771">
    <property type="entry name" value="Acyl-CoA_dh_N"/>
    <property type="match status" value="1"/>
</dbReference>
<keyword evidence="6 11" id="KW-0285">Flavoprotein</keyword>
<keyword evidence="16" id="KW-1185">Reference proteome</keyword>
<evidence type="ECO:0000256" key="7">
    <source>
        <dbReference type="ARBA" id="ARBA00022827"/>
    </source>
</evidence>
<dbReference type="CDD" id="cd01156">
    <property type="entry name" value="IVD"/>
    <property type="match status" value="1"/>
</dbReference>
<keyword evidence="8" id="KW-0809">Transit peptide</keyword>
<dbReference type="InterPro" id="IPR046373">
    <property type="entry name" value="Acyl-CoA_Oxase/DH_mid-dom_sf"/>
</dbReference>
<dbReference type="InterPro" id="IPR006091">
    <property type="entry name" value="Acyl-CoA_Oxase/DH_mid-dom"/>
</dbReference>
<comment type="pathway">
    <text evidence="2">Amino-acid degradation; L-leucine degradation; (S)-3-hydroxy-3-methylglutaryl-CoA from 3-isovaleryl-CoA: step 1/3.</text>
</comment>